<dbReference type="EMBL" id="JACHJV010000002">
    <property type="protein sequence ID" value="MBB4928300.1"/>
    <property type="molecule type" value="Genomic_DNA"/>
</dbReference>
<gene>
    <name evidence="2" type="ORF">FHR34_007395</name>
</gene>
<reference evidence="2 3" key="1">
    <citation type="submission" date="2020-08" db="EMBL/GenBank/DDBJ databases">
        <title>Sequencing the genomes of 1000 actinobacteria strains.</title>
        <authorList>
            <person name="Klenk H.-P."/>
        </authorList>
    </citation>
    <scope>NUCLEOTIDE SEQUENCE [LARGE SCALE GENOMIC DNA]</scope>
    <source>
        <strain evidence="2 3">DSM 41654</strain>
    </source>
</reference>
<proteinExistence type="predicted"/>
<dbReference type="AlphaFoldDB" id="A0A7W7RA78"/>
<feature type="region of interest" description="Disordered" evidence="1">
    <location>
        <begin position="1"/>
        <end position="20"/>
    </location>
</feature>
<organism evidence="2 3">
    <name type="scientific">Kitasatospora kifunensis</name>
    <name type="common">Streptomyces kifunensis</name>
    <dbReference type="NCBI Taxonomy" id="58351"/>
    <lineage>
        <taxon>Bacteria</taxon>
        <taxon>Bacillati</taxon>
        <taxon>Actinomycetota</taxon>
        <taxon>Actinomycetes</taxon>
        <taxon>Kitasatosporales</taxon>
        <taxon>Streptomycetaceae</taxon>
        <taxon>Kitasatospora</taxon>
    </lineage>
</organism>
<protein>
    <submittedName>
        <fullName evidence="2">Uncharacterized protein</fullName>
    </submittedName>
</protein>
<evidence type="ECO:0000313" key="2">
    <source>
        <dbReference type="EMBL" id="MBB4928300.1"/>
    </source>
</evidence>
<feature type="compositionally biased region" description="Basic and acidic residues" evidence="1">
    <location>
        <begin position="1"/>
        <end position="12"/>
    </location>
</feature>
<sequence length="75" mass="8596">MRDQKTAVDEPLKQVPETPKVPRLPCLRCDELDTRQQTAQAAHDRSALVDFRVLMREHARLARCPRARDVVAAFT</sequence>
<evidence type="ECO:0000256" key="1">
    <source>
        <dbReference type="SAM" id="MobiDB-lite"/>
    </source>
</evidence>
<comment type="caution">
    <text evidence="2">The sequence shown here is derived from an EMBL/GenBank/DDBJ whole genome shotgun (WGS) entry which is preliminary data.</text>
</comment>
<accession>A0A7W7RA78</accession>
<name>A0A7W7RA78_KITKI</name>
<keyword evidence="3" id="KW-1185">Reference proteome</keyword>
<evidence type="ECO:0000313" key="3">
    <source>
        <dbReference type="Proteomes" id="UP000540506"/>
    </source>
</evidence>
<dbReference type="Proteomes" id="UP000540506">
    <property type="component" value="Unassembled WGS sequence"/>
</dbReference>